<feature type="compositionally biased region" description="Basic and acidic residues" evidence="12">
    <location>
        <begin position="2141"/>
        <end position="2255"/>
    </location>
</feature>
<evidence type="ECO:0000259" key="15">
    <source>
        <dbReference type="PROSITE" id="PS51194"/>
    </source>
</evidence>
<dbReference type="SMART" id="SM01176">
    <property type="entry name" value="DUF4208"/>
    <property type="match status" value="1"/>
</dbReference>
<dbReference type="Gene3D" id="2.40.50.40">
    <property type="match status" value="2"/>
</dbReference>
<evidence type="ECO:0000256" key="10">
    <source>
        <dbReference type="ARBA" id="ARBA00023242"/>
    </source>
</evidence>
<proteinExistence type="inferred from homology"/>
<name>A0A8J4C7I5_9CHLO</name>
<dbReference type="GO" id="GO:0004386">
    <property type="term" value="F:helicase activity"/>
    <property type="evidence" value="ECO:0007669"/>
    <property type="project" value="UniProtKB-KW"/>
</dbReference>
<evidence type="ECO:0000256" key="7">
    <source>
        <dbReference type="ARBA" id="ARBA00022840"/>
    </source>
</evidence>
<dbReference type="Pfam" id="PF23588">
    <property type="entry name" value="HTH_CHD1_Hrp3"/>
    <property type="match status" value="1"/>
</dbReference>
<dbReference type="PROSITE" id="PS00690">
    <property type="entry name" value="DEAH_ATP_HELICASE"/>
    <property type="match status" value="1"/>
</dbReference>
<feature type="compositionally biased region" description="Gly residues" evidence="12">
    <location>
        <begin position="1135"/>
        <end position="1150"/>
    </location>
</feature>
<feature type="compositionally biased region" description="Low complexity" evidence="12">
    <location>
        <begin position="1728"/>
        <end position="1738"/>
    </location>
</feature>
<evidence type="ECO:0000256" key="6">
    <source>
        <dbReference type="ARBA" id="ARBA00022806"/>
    </source>
</evidence>
<dbReference type="GO" id="GO:0000785">
    <property type="term" value="C:chromatin"/>
    <property type="evidence" value="ECO:0007669"/>
    <property type="project" value="TreeGrafter"/>
</dbReference>
<dbReference type="OrthoDB" id="5857104at2759"/>
<dbReference type="SUPFAM" id="SSF52540">
    <property type="entry name" value="P-loop containing nucleoside triphosphate hydrolases"/>
    <property type="match status" value="2"/>
</dbReference>
<feature type="compositionally biased region" description="Basic residues" evidence="12">
    <location>
        <begin position="2256"/>
        <end position="2268"/>
    </location>
</feature>
<dbReference type="PANTHER" id="PTHR45623">
    <property type="entry name" value="CHROMODOMAIN-HELICASE-DNA-BINDING PROTEIN 3-RELATED-RELATED"/>
    <property type="match status" value="1"/>
</dbReference>
<feature type="compositionally biased region" description="Pro residues" evidence="12">
    <location>
        <begin position="2391"/>
        <end position="2404"/>
    </location>
</feature>
<evidence type="ECO:0000313" key="17">
    <source>
        <dbReference type="EMBL" id="GIL99664.1"/>
    </source>
</evidence>
<comment type="similarity">
    <text evidence="2">Belongs to the SNF2/RAD54 helicase family.</text>
</comment>
<feature type="compositionally biased region" description="Gly residues" evidence="12">
    <location>
        <begin position="247"/>
        <end position="261"/>
    </location>
</feature>
<feature type="region of interest" description="Disordered" evidence="12">
    <location>
        <begin position="1640"/>
        <end position="2357"/>
    </location>
</feature>
<dbReference type="InterPro" id="IPR000330">
    <property type="entry name" value="SNF2_N"/>
</dbReference>
<dbReference type="SUPFAM" id="SSF54160">
    <property type="entry name" value="Chromo domain-like"/>
    <property type="match status" value="2"/>
</dbReference>
<keyword evidence="3" id="KW-0677">Repeat</keyword>
<dbReference type="PROSITE" id="PS51194">
    <property type="entry name" value="HELICASE_CTER"/>
    <property type="match status" value="1"/>
</dbReference>
<dbReference type="GO" id="GO:0003682">
    <property type="term" value="F:chromatin binding"/>
    <property type="evidence" value="ECO:0007669"/>
    <property type="project" value="TreeGrafter"/>
</dbReference>
<dbReference type="GO" id="GO:0003677">
    <property type="term" value="F:DNA binding"/>
    <property type="evidence" value="ECO:0007669"/>
    <property type="project" value="UniProtKB-KW"/>
</dbReference>
<dbReference type="PANTHER" id="PTHR45623:SF14">
    <property type="entry name" value="CHROMODOMAIN-HELICASE-DNA-BINDING PROTEIN 1"/>
    <property type="match status" value="1"/>
</dbReference>
<dbReference type="InterPro" id="IPR049730">
    <property type="entry name" value="SNF2/RAD54-like_C"/>
</dbReference>
<keyword evidence="9" id="KW-0238">DNA-binding</keyword>
<dbReference type="GO" id="GO:0042393">
    <property type="term" value="F:histone binding"/>
    <property type="evidence" value="ECO:0007669"/>
    <property type="project" value="TreeGrafter"/>
</dbReference>
<feature type="compositionally biased region" description="Gly residues" evidence="12">
    <location>
        <begin position="1706"/>
        <end position="1715"/>
    </location>
</feature>
<evidence type="ECO:0000313" key="16">
    <source>
        <dbReference type="EMBL" id="GIL73200.1"/>
    </source>
</evidence>
<keyword evidence="5" id="KW-0378">Hydrolase</keyword>
<dbReference type="EMBL" id="BNCQ01000006">
    <property type="protein sequence ID" value="GIL99664.1"/>
    <property type="molecule type" value="Genomic_DNA"/>
</dbReference>
<keyword evidence="7" id="KW-0067">ATP-binding</keyword>
<feature type="compositionally biased region" description="Acidic residues" evidence="12">
    <location>
        <begin position="236"/>
        <end position="246"/>
    </location>
</feature>
<feature type="compositionally biased region" description="Low complexity" evidence="12">
    <location>
        <begin position="1463"/>
        <end position="1487"/>
    </location>
</feature>
<evidence type="ECO:0000256" key="3">
    <source>
        <dbReference type="ARBA" id="ARBA00022737"/>
    </source>
</evidence>
<dbReference type="Pfam" id="PF00176">
    <property type="entry name" value="SNF2-rel_dom"/>
    <property type="match status" value="1"/>
</dbReference>
<feature type="region of interest" description="Disordered" evidence="12">
    <location>
        <begin position="1499"/>
        <end position="1553"/>
    </location>
</feature>
<dbReference type="Proteomes" id="UP000722791">
    <property type="component" value="Unassembled WGS sequence"/>
</dbReference>
<protein>
    <submittedName>
        <fullName evidence="16">Uncharacterized protein</fullName>
    </submittedName>
</protein>
<keyword evidence="4" id="KW-0547">Nucleotide-binding</keyword>
<feature type="region of interest" description="Disordered" evidence="12">
    <location>
        <begin position="2385"/>
        <end position="2404"/>
    </location>
</feature>
<dbReference type="GO" id="GO:0016887">
    <property type="term" value="F:ATP hydrolysis activity"/>
    <property type="evidence" value="ECO:0007669"/>
    <property type="project" value="TreeGrafter"/>
</dbReference>
<feature type="compositionally biased region" description="Gly residues" evidence="12">
    <location>
        <begin position="2338"/>
        <end position="2350"/>
    </location>
</feature>
<evidence type="ECO:0000256" key="2">
    <source>
        <dbReference type="ARBA" id="ARBA00007025"/>
    </source>
</evidence>
<dbReference type="InterPro" id="IPR014001">
    <property type="entry name" value="Helicase_ATP-bd"/>
</dbReference>
<feature type="domain" description="Helicase ATP-binding" evidence="14">
    <location>
        <begin position="514"/>
        <end position="688"/>
    </location>
</feature>
<dbReference type="InterPro" id="IPR002464">
    <property type="entry name" value="DNA/RNA_helicase_DEAH_CS"/>
</dbReference>
<dbReference type="Gene3D" id="3.40.50.10810">
    <property type="entry name" value="Tandem AAA-ATPase domain"/>
    <property type="match status" value="1"/>
</dbReference>
<evidence type="ECO:0000256" key="4">
    <source>
        <dbReference type="ARBA" id="ARBA00022741"/>
    </source>
</evidence>
<dbReference type="GO" id="GO:0005524">
    <property type="term" value="F:ATP binding"/>
    <property type="evidence" value="ECO:0007669"/>
    <property type="project" value="UniProtKB-KW"/>
</dbReference>
<feature type="compositionally biased region" description="Low complexity" evidence="12">
    <location>
        <begin position="1643"/>
        <end position="1665"/>
    </location>
</feature>
<keyword evidence="11" id="KW-0175">Coiled coil</keyword>
<feature type="coiled-coil region" evidence="11">
    <location>
        <begin position="347"/>
        <end position="374"/>
    </location>
</feature>
<evidence type="ECO:0000256" key="12">
    <source>
        <dbReference type="SAM" id="MobiDB-lite"/>
    </source>
</evidence>
<dbReference type="CDD" id="cd18660">
    <property type="entry name" value="CD1_tandem"/>
    <property type="match status" value="1"/>
</dbReference>
<dbReference type="CDD" id="cd18793">
    <property type="entry name" value="SF2_C_SNF"/>
    <property type="match status" value="1"/>
</dbReference>
<feature type="compositionally biased region" description="Gly residues" evidence="12">
    <location>
        <begin position="1117"/>
        <end position="1126"/>
    </location>
</feature>
<feature type="compositionally biased region" description="Basic and acidic residues" evidence="12">
    <location>
        <begin position="161"/>
        <end position="170"/>
    </location>
</feature>
<dbReference type="SMART" id="SM00487">
    <property type="entry name" value="DEXDc"/>
    <property type="match status" value="1"/>
</dbReference>
<feature type="compositionally biased region" description="Basic and acidic residues" evidence="12">
    <location>
        <begin position="2065"/>
        <end position="2074"/>
    </location>
</feature>
<dbReference type="Pfam" id="PF13907">
    <property type="entry name" value="CHD1-like_C"/>
    <property type="match status" value="1"/>
</dbReference>
<dbReference type="InterPro" id="IPR027417">
    <property type="entry name" value="P-loop_NTPase"/>
</dbReference>
<keyword evidence="6" id="KW-0347">Helicase</keyword>
<feature type="compositionally biased region" description="Low complexity" evidence="12">
    <location>
        <begin position="1993"/>
        <end position="2005"/>
    </location>
</feature>
<feature type="region of interest" description="Disordered" evidence="12">
    <location>
        <begin position="1"/>
        <end position="280"/>
    </location>
</feature>
<evidence type="ECO:0000256" key="1">
    <source>
        <dbReference type="ARBA" id="ARBA00004123"/>
    </source>
</evidence>
<dbReference type="SMART" id="SM00490">
    <property type="entry name" value="HELICc"/>
    <property type="match status" value="1"/>
</dbReference>
<keyword evidence="18" id="KW-1185">Reference proteome</keyword>
<organism evidence="16 18">
    <name type="scientific">Volvox reticuliferus</name>
    <dbReference type="NCBI Taxonomy" id="1737510"/>
    <lineage>
        <taxon>Eukaryota</taxon>
        <taxon>Viridiplantae</taxon>
        <taxon>Chlorophyta</taxon>
        <taxon>core chlorophytes</taxon>
        <taxon>Chlorophyceae</taxon>
        <taxon>CS clade</taxon>
        <taxon>Chlamydomonadales</taxon>
        <taxon>Volvocaceae</taxon>
        <taxon>Volvox</taxon>
    </lineage>
</organism>
<feature type="compositionally biased region" description="Basic residues" evidence="12">
    <location>
        <begin position="50"/>
        <end position="66"/>
    </location>
</feature>
<dbReference type="PROSITE" id="PS51192">
    <property type="entry name" value="HELICASE_ATP_BIND_1"/>
    <property type="match status" value="1"/>
</dbReference>
<dbReference type="Pfam" id="PF00271">
    <property type="entry name" value="Helicase_C"/>
    <property type="match status" value="1"/>
</dbReference>
<dbReference type="Gene3D" id="1.10.10.60">
    <property type="entry name" value="Homeodomain-like"/>
    <property type="match status" value="1"/>
</dbReference>
<evidence type="ECO:0000256" key="11">
    <source>
        <dbReference type="SAM" id="Coils"/>
    </source>
</evidence>
<dbReference type="InterPro" id="IPR000953">
    <property type="entry name" value="Chromo/chromo_shadow_dom"/>
</dbReference>
<evidence type="ECO:0000256" key="9">
    <source>
        <dbReference type="ARBA" id="ARBA00023125"/>
    </source>
</evidence>
<keyword evidence="8" id="KW-0156">Chromatin regulator</keyword>
<dbReference type="Gene3D" id="3.40.50.300">
    <property type="entry name" value="P-loop containing nucleotide triphosphate hydrolases"/>
    <property type="match status" value="1"/>
</dbReference>
<dbReference type="FunFam" id="3.40.50.10810:FF:000005">
    <property type="entry name" value="Photoperiod-independent early flowering 1"/>
    <property type="match status" value="1"/>
</dbReference>
<feature type="region of interest" description="Disordered" evidence="12">
    <location>
        <begin position="1107"/>
        <end position="1166"/>
    </location>
</feature>
<feature type="domain" description="Chromo" evidence="13">
    <location>
        <begin position="377"/>
        <end position="473"/>
    </location>
</feature>
<dbReference type="GO" id="GO:0005634">
    <property type="term" value="C:nucleus"/>
    <property type="evidence" value="ECO:0007669"/>
    <property type="project" value="UniProtKB-SubCell"/>
</dbReference>
<evidence type="ECO:0000256" key="5">
    <source>
        <dbReference type="ARBA" id="ARBA00022801"/>
    </source>
</evidence>
<dbReference type="GO" id="GO:0140658">
    <property type="term" value="F:ATP-dependent chromatin remodeler activity"/>
    <property type="evidence" value="ECO:0007669"/>
    <property type="project" value="TreeGrafter"/>
</dbReference>
<dbReference type="EMBL" id="BNCP01000004">
    <property type="protein sequence ID" value="GIL73200.1"/>
    <property type="molecule type" value="Genomic_DNA"/>
</dbReference>
<dbReference type="Proteomes" id="UP000747110">
    <property type="component" value="Unassembled WGS sequence"/>
</dbReference>
<evidence type="ECO:0000259" key="13">
    <source>
        <dbReference type="PROSITE" id="PS50013"/>
    </source>
</evidence>
<comment type="subcellular location">
    <subcellularLocation>
        <location evidence="1">Nucleus</location>
    </subcellularLocation>
</comment>
<dbReference type="InterPro" id="IPR025260">
    <property type="entry name" value="CHD1-like_C"/>
</dbReference>
<feature type="compositionally biased region" description="Basic and acidic residues" evidence="12">
    <location>
        <begin position="2269"/>
        <end position="2308"/>
    </location>
</feature>
<dbReference type="PROSITE" id="PS50013">
    <property type="entry name" value="CHROMO_2"/>
    <property type="match status" value="2"/>
</dbReference>
<feature type="compositionally biased region" description="Pro residues" evidence="12">
    <location>
        <begin position="1822"/>
        <end position="1897"/>
    </location>
</feature>
<feature type="compositionally biased region" description="Acidic residues" evidence="12">
    <location>
        <begin position="74"/>
        <end position="119"/>
    </location>
</feature>
<dbReference type="InterPro" id="IPR056302">
    <property type="entry name" value="CHD1-2/Hrp3_HTH"/>
</dbReference>
<feature type="domain" description="Chromo" evidence="13">
    <location>
        <begin position="281"/>
        <end position="352"/>
    </location>
</feature>
<dbReference type="Pfam" id="PF00385">
    <property type="entry name" value="Chromo"/>
    <property type="match status" value="1"/>
</dbReference>
<dbReference type="InterPro" id="IPR016197">
    <property type="entry name" value="Chromo-like_dom_sf"/>
</dbReference>
<keyword evidence="10" id="KW-0539">Nucleus</keyword>
<feature type="region of interest" description="Disordered" evidence="12">
    <location>
        <begin position="1401"/>
        <end position="1487"/>
    </location>
</feature>
<accession>A0A8J4C7I5</accession>
<feature type="compositionally biased region" description="Basic and acidic residues" evidence="12">
    <location>
        <begin position="2084"/>
        <end position="2119"/>
    </location>
</feature>
<dbReference type="GO" id="GO:0034728">
    <property type="term" value="P:nucleosome organization"/>
    <property type="evidence" value="ECO:0007669"/>
    <property type="project" value="TreeGrafter"/>
</dbReference>
<feature type="compositionally biased region" description="Acidic residues" evidence="12">
    <location>
        <begin position="1"/>
        <end position="45"/>
    </location>
</feature>
<dbReference type="InterPro" id="IPR001650">
    <property type="entry name" value="Helicase_C-like"/>
</dbReference>
<feature type="compositionally biased region" description="Low complexity" evidence="12">
    <location>
        <begin position="1512"/>
        <end position="1524"/>
    </location>
</feature>
<dbReference type="InterPro" id="IPR023780">
    <property type="entry name" value="Chromo_domain"/>
</dbReference>
<dbReference type="InterPro" id="IPR038718">
    <property type="entry name" value="SNF2-like_sf"/>
</dbReference>
<feature type="compositionally biased region" description="Low complexity" evidence="12">
    <location>
        <begin position="129"/>
        <end position="146"/>
    </location>
</feature>
<feature type="compositionally biased region" description="Basic and acidic residues" evidence="12">
    <location>
        <begin position="1453"/>
        <end position="1462"/>
    </location>
</feature>
<evidence type="ECO:0000256" key="8">
    <source>
        <dbReference type="ARBA" id="ARBA00022853"/>
    </source>
</evidence>
<evidence type="ECO:0000313" key="18">
    <source>
        <dbReference type="Proteomes" id="UP000747110"/>
    </source>
</evidence>
<dbReference type="SMART" id="SM00298">
    <property type="entry name" value="CHROMO"/>
    <property type="match status" value="2"/>
</dbReference>
<comment type="caution">
    <text evidence="16">The sequence shown here is derived from an EMBL/GenBank/DDBJ whole genome shotgun (WGS) entry which is preliminary data.</text>
</comment>
<feature type="compositionally biased region" description="Low complexity" evidence="12">
    <location>
        <begin position="197"/>
        <end position="214"/>
    </location>
</feature>
<feature type="domain" description="Helicase C-terminal" evidence="15">
    <location>
        <begin position="820"/>
        <end position="984"/>
    </location>
</feature>
<feature type="compositionally biased region" description="Basic and acidic residues" evidence="12">
    <location>
        <begin position="2316"/>
        <end position="2335"/>
    </location>
</feature>
<feature type="compositionally biased region" description="Basic residues" evidence="12">
    <location>
        <begin position="1898"/>
        <end position="1910"/>
    </location>
</feature>
<evidence type="ECO:0000259" key="14">
    <source>
        <dbReference type="PROSITE" id="PS51192"/>
    </source>
</evidence>
<reference evidence="16" key="1">
    <citation type="journal article" date="2021" name="Proc. Natl. Acad. Sci. U.S.A.">
        <title>Three genomes in the algal genus Volvox reveal the fate of a haploid sex-determining region after a transition to homothallism.</title>
        <authorList>
            <person name="Yamamoto K."/>
            <person name="Hamaji T."/>
            <person name="Kawai-Toyooka H."/>
            <person name="Matsuzaki R."/>
            <person name="Takahashi F."/>
            <person name="Nishimura Y."/>
            <person name="Kawachi M."/>
            <person name="Noguchi H."/>
            <person name="Minakuchi Y."/>
            <person name="Umen J.G."/>
            <person name="Toyoda A."/>
            <person name="Nozaki H."/>
        </authorList>
    </citation>
    <scope>NUCLEOTIDE SEQUENCE</scope>
    <source>
        <strain evidence="17">NIES-3785</strain>
        <strain evidence="16">NIES-3786</strain>
    </source>
</reference>
<feature type="compositionally biased region" description="Pro residues" evidence="12">
    <location>
        <begin position="1426"/>
        <end position="1435"/>
    </location>
</feature>
<dbReference type="PRINTS" id="PR01217">
    <property type="entry name" value="PRICHEXTENSN"/>
</dbReference>
<gene>
    <name evidence="16" type="ORF">Vretifemale_3383</name>
    <name evidence="17" type="ORF">Vretimale_4642</name>
</gene>
<sequence length="2404" mass="264544">MASEDEDAYEEPAADEDDHDEDYVANDDDDRADEDDEDDEDDSSEEAPQRRRKPPPISTRTRRSTRSTKSYKDESDEDLGIDDDDDDDDEDDDDDDDEEDGDEEDEEEGGDGDDDDEDDYAPRSRRSRAAAAASSRPRRQAAQQAKARLKQDSVEDDDEEIARAIDREINGLRARPRKASVSAVEERAVSPRGAGRRAGLGASRQGSAPPAGSAGRRRAPPCRTSQRSVAKVSYAESDDDDDDDEGGGGGPRGGSARGSSGGKAKEAISAFEDPDEDEVDDEIDKVLAHRESETLSPVVGDPWASREFYIKWKRYSYIHCSWDSRSVLEHLRGYKRVLLYIKKVDDVEEGRRGFSREEQEMQDVEREMEAQLNQQHMQVERVVAEKQASVYCSPEDEEAEGGRGIVGPPGLRRRELEAAEAEMVTVTKYLVKWEGLPYAECTWEAINDVIKAGGSAQIDLYLQREQRLLEPGRSVDITRKQFKIKGTRALEKQPEYLQGGKLRDYQLESLNWMIYSWSENRNIILADEMGLGKTVQCVSFVGYLAETLQIRGPFLVVVPLSTVPNWIREFRRWVPFVNAVVYVGDSRSREVLRAYECDPAPHHRASRPHKFEVLLTTYELILKDAPILSRIKWAYLLVDEAHRLKNAESALYQELMEWHFKNKLLVTGTPLQNSLKELWALLHFLDPDKFPTCERFEAEYSLETADSVSGLHGVLRPHLLRRVIKDVEKSLPPKNERILRVDMTPLQKQYYKWILTRNFKELNKSSHGGGHVSLLNIIGELKKCCNHPFLFESAEENYRGSEDDKSAVDRLIVTSGKMVLLDKLLRRLKQTGHRVLIFSQMVRVLDIISDYMRLRGFLHQRLDGSTPAAARHAAMEHFNRPDSPDFAFLLSTRAGGLGINLATADTVIIFDSDWNPQNDLQAMSRAHRIGQTETVNIYRFVTSGSVEEDILERAKRKMVLDHLVIQRMDTSGRTILDPSAGKVGASAKQMFGKDELAAILRFGAEDLFKQQPEDDSNAAERVRSALYEDDIDAILERAEVVDTRALAAAGAEENAAAAAELLSSFNVATFKNEEDDAAFWSKLIPPSERPRDEEEDLLPRSARRVLAADSDDDNGDAPGGTGGPCSGSGPRKAGGVRGGRGGSRGGGGRAKPGAATGSEPGPPVDGAALRVDEWIVEVDEEGIPLMKEDSGEPEPRSLSRRDAAAFVRAVRRYGRQERLADVASEVGRSLEESTPGQRLSLWHTLIDGCKAAVQRTTEELKEDAKDAILDFFGVSVKAAELLAVCSHLRLLAKKVAAAREPAAQNFRLDATSQLSVPKWGKAINWTSREDALLLLGVHLHGMGHWDKVAFDEALRPHLADKLAGAVGGSAAREDAAGKDGLPKASHLETRALGLLRKMHATHKAATAPPIRRPGVGGSRKKTAAPAIPPAQPPPHMPDRDGNRTEALTAGAPARDREREREPAAAAVRDLGPGATSNGGAAAAAGSAGVCAGSAGGNHAMGGGKRKAGGGTAADAGGPAAGPSGKRPRVDPRAVEAKPSAADNKVPAAATEEGPVGREQLKTLLEPAMADIRRLRKLQDGSITDKSVIVQNTKLYLSAIGSHIERVLSAKGSKVVKKLWDLAARNIGNGKSGEELRQLHARIQQQSQQSSVQPPQAQPQQAPQQAKSRPLHRPHSGQADIRSPRQEREALGQGPSGKKAPDAGPRGNDGSGGHRNGGLERMSSPNRTAASPPGAAQAAPPLPLQKPLDCRSVLVPTITPQIPEGPTAAAVSAPHRPPGVEPQAQMDAAHAQRRPLPEAFTGPQPPGANHWPQSVPQQALPVVKPPAPPPWPPLVAPPVPLPAPPPLPPAPPPPPPAAPPPAAPPFPPPFPLPVPPPAPPPLPPPAPPPGPPPQPQPHHPQHPYHPHHRHDHPAQYLEYAKCPQGPLSQPSLPCMPFAPPLPEGVAGRGPGPGIYTGEHAGGRDNSGIPPGNCWGGQASPSGRWASDSSPPGPNNTAGAPVAPAAASMDASEALGSPPPPSWLGSHPPLQPQPQPSAPWQQHPQHQQIAPPGLPPVGTGGGGLVEPRVEVQREPQRGSTEAPNIHCERDRGREREREPRDRADHGRSSYHGDWERDRDRGVGSSGGGREWRERRSRSRSRSRSHDRERDRDFRPRDHDRDREMNLRDRRDVRDRDREREKDRDRRDARDRDWVRERDARARERERERDHDRDRDRGRPRGHYDDRREPERVRDNRERDRSRDRERERDRRDRSRSRSRDRRHRSRSRSRERRDARDHDRRRDTHDRENRSRSRERDRERDRDHDRDRRGGRARSRSNSRERWEREREREREREDPTGRSTGGGLPRGGSFGHGHAIGSRSGSAALAALPGEAIASANVQDGGVVTATGLMAPPLPPPWSTEAPPG</sequence>
<feature type="compositionally biased region" description="Low complexity" evidence="12">
    <location>
        <begin position="2036"/>
        <end position="2049"/>
    </location>
</feature>